<gene>
    <name evidence="3" type="ORF">ACFOKC_10630</name>
</gene>
<dbReference type="Pfam" id="PF08350">
    <property type="entry name" value="FilR1_middle"/>
    <property type="match status" value="1"/>
</dbReference>
<dbReference type="RefSeq" id="WP_232570706.1">
    <property type="nucleotide sequence ID" value="NZ_CP089466.1"/>
</dbReference>
<dbReference type="InterPro" id="IPR036390">
    <property type="entry name" value="WH_DNA-bd_sf"/>
</dbReference>
<dbReference type="GeneID" id="69118819"/>
<feature type="domain" description="HVO-A0261-like N-terminal" evidence="2">
    <location>
        <begin position="10"/>
        <end position="81"/>
    </location>
</feature>
<dbReference type="EMBL" id="JBHRWN010000002">
    <property type="protein sequence ID" value="MFC3478177.1"/>
    <property type="molecule type" value="Genomic_DNA"/>
</dbReference>
<keyword evidence="4" id="KW-1185">Reference proteome</keyword>
<evidence type="ECO:0000259" key="2">
    <source>
        <dbReference type="Pfam" id="PF25213"/>
    </source>
</evidence>
<dbReference type="Pfam" id="PF25213">
    <property type="entry name" value="HVO_A0261_N"/>
    <property type="match status" value="1"/>
</dbReference>
<dbReference type="InterPro" id="IPR036388">
    <property type="entry name" value="WH-like_DNA-bd_sf"/>
</dbReference>
<dbReference type="AlphaFoldDB" id="A0ABD5NGM2"/>
<evidence type="ECO:0000259" key="1">
    <source>
        <dbReference type="Pfam" id="PF08350"/>
    </source>
</evidence>
<dbReference type="InterPro" id="IPR057527">
    <property type="entry name" value="HVO_A0261-like_N"/>
</dbReference>
<proteinExistence type="predicted"/>
<organism evidence="3 4">
    <name type="scientific">Halobacterium litoreum</name>
    <dbReference type="NCBI Taxonomy" id="2039234"/>
    <lineage>
        <taxon>Archaea</taxon>
        <taxon>Methanobacteriati</taxon>
        <taxon>Methanobacteriota</taxon>
        <taxon>Stenosarchaea group</taxon>
        <taxon>Halobacteria</taxon>
        <taxon>Halobacteriales</taxon>
        <taxon>Halobacteriaceae</taxon>
        <taxon>Halobacterium</taxon>
    </lineage>
</organism>
<comment type="caution">
    <text evidence="3">The sequence shown here is derived from an EMBL/GenBank/DDBJ whole genome shotgun (WGS) entry which is preliminary data.</text>
</comment>
<protein>
    <submittedName>
        <fullName evidence="3">Helix-turn-helix transcriptional regulator</fullName>
    </submittedName>
</protein>
<evidence type="ECO:0000313" key="4">
    <source>
        <dbReference type="Proteomes" id="UP001595660"/>
    </source>
</evidence>
<accession>A0ABD5NGM2</accession>
<dbReference type="InterPro" id="IPR013561">
    <property type="entry name" value="FilR1_middle_dom"/>
</dbReference>
<name>A0ABD5NGM2_9EURY</name>
<dbReference type="SUPFAM" id="SSF46785">
    <property type="entry name" value="Winged helix' DNA-binding domain"/>
    <property type="match status" value="1"/>
</dbReference>
<dbReference type="Gene3D" id="1.10.10.10">
    <property type="entry name" value="Winged helix-like DNA-binding domain superfamily/Winged helix DNA-binding domain"/>
    <property type="match status" value="1"/>
</dbReference>
<evidence type="ECO:0000313" key="3">
    <source>
        <dbReference type="EMBL" id="MFC3478177.1"/>
    </source>
</evidence>
<dbReference type="Proteomes" id="UP001595660">
    <property type="component" value="Unassembled WGS sequence"/>
</dbReference>
<feature type="domain" description="Methanogenesis regulatory protein FilR1 middle" evidence="1">
    <location>
        <begin position="119"/>
        <end position="244"/>
    </location>
</feature>
<sequence length="256" mass="28252">MSASSGVLQVVHKRLDILRYVCDQHPSKRKLADAASKSRATVDRAVRELEEHDLVYRTDGQCKPTLAGAKACELYVDVEESFAVLDDVTPELSALSPDADLPSTLFRDGSVFQPPARAPYERIEPLYEDLSRADSLVAVTRVFLSPYVDQTMSRGASGEMDLELLVDEEMIDAMPDAQHSVLRECIDSGATVYAVDEPPDYTLFLVDGERLYVALYADSNHLSAVIQNTGTRAVEWAADRLSRLQRRATQLSAASV</sequence>
<reference evidence="3 4" key="1">
    <citation type="journal article" date="2019" name="Int. J. Syst. Evol. Microbiol.">
        <title>The Global Catalogue of Microorganisms (GCM) 10K type strain sequencing project: providing services to taxonomists for standard genome sequencing and annotation.</title>
        <authorList>
            <consortium name="The Broad Institute Genomics Platform"/>
            <consortium name="The Broad Institute Genome Sequencing Center for Infectious Disease"/>
            <person name="Wu L."/>
            <person name="Ma J."/>
        </authorList>
    </citation>
    <scope>NUCLEOTIDE SEQUENCE [LARGE SCALE GENOMIC DNA]</scope>
    <source>
        <strain evidence="3 4">CGMCC 1.12562</strain>
    </source>
</reference>